<protein>
    <submittedName>
        <fullName evidence="2">Uncharacterized protein</fullName>
    </submittedName>
</protein>
<keyword evidence="3" id="KW-1185">Reference proteome</keyword>
<name>A0A4Y2JRI0_ARAVE</name>
<reference evidence="2 3" key="1">
    <citation type="journal article" date="2019" name="Sci. Rep.">
        <title>Orb-weaving spider Araneus ventricosus genome elucidates the spidroin gene catalogue.</title>
        <authorList>
            <person name="Kono N."/>
            <person name="Nakamura H."/>
            <person name="Ohtoshi R."/>
            <person name="Moran D.A.P."/>
            <person name="Shinohara A."/>
            <person name="Yoshida Y."/>
            <person name="Fujiwara M."/>
            <person name="Mori M."/>
            <person name="Tomita M."/>
            <person name="Arakawa K."/>
        </authorList>
    </citation>
    <scope>NUCLEOTIDE SEQUENCE [LARGE SCALE GENOMIC DNA]</scope>
</reference>
<dbReference type="Proteomes" id="UP000499080">
    <property type="component" value="Unassembled WGS sequence"/>
</dbReference>
<dbReference type="AlphaFoldDB" id="A0A4Y2JRI0"/>
<evidence type="ECO:0000313" key="2">
    <source>
        <dbReference type="EMBL" id="GBM92630.1"/>
    </source>
</evidence>
<evidence type="ECO:0000313" key="3">
    <source>
        <dbReference type="Proteomes" id="UP000499080"/>
    </source>
</evidence>
<feature type="region of interest" description="Disordered" evidence="1">
    <location>
        <begin position="54"/>
        <end position="88"/>
    </location>
</feature>
<dbReference type="EMBL" id="BGPR01003806">
    <property type="protein sequence ID" value="GBM92630.1"/>
    <property type="molecule type" value="Genomic_DNA"/>
</dbReference>
<sequence>MQVSFITQAIHRSSKMEFLDHGKKKAYCQGQKPVKFEANESQWWNSKELKSNTQSAVSDLRPRCKGSGNTKYLPTLTPRDEGRNETQIPTCGGRGLWVGRILRL</sequence>
<evidence type="ECO:0000256" key="1">
    <source>
        <dbReference type="SAM" id="MobiDB-lite"/>
    </source>
</evidence>
<accession>A0A4Y2JRI0</accession>
<organism evidence="2 3">
    <name type="scientific">Araneus ventricosus</name>
    <name type="common">Orbweaver spider</name>
    <name type="synonym">Epeira ventricosa</name>
    <dbReference type="NCBI Taxonomy" id="182803"/>
    <lineage>
        <taxon>Eukaryota</taxon>
        <taxon>Metazoa</taxon>
        <taxon>Ecdysozoa</taxon>
        <taxon>Arthropoda</taxon>
        <taxon>Chelicerata</taxon>
        <taxon>Arachnida</taxon>
        <taxon>Araneae</taxon>
        <taxon>Araneomorphae</taxon>
        <taxon>Entelegynae</taxon>
        <taxon>Araneoidea</taxon>
        <taxon>Araneidae</taxon>
        <taxon>Araneus</taxon>
    </lineage>
</organism>
<gene>
    <name evidence="2" type="ORF">AVEN_9273_1</name>
</gene>
<comment type="caution">
    <text evidence="2">The sequence shown here is derived from an EMBL/GenBank/DDBJ whole genome shotgun (WGS) entry which is preliminary data.</text>
</comment>
<proteinExistence type="predicted"/>